<dbReference type="InterPro" id="IPR050900">
    <property type="entry name" value="Transposase_IS3/IS150/IS904"/>
</dbReference>
<protein>
    <recommendedName>
        <fullName evidence="2">Integrase catalytic domain-containing protein</fullName>
    </recommendedName>
</protein>
<dbReference type="InterPro" id="IPR048020">
    <property type="entry name" value="Transpos_IS3"/>
</dbReference>
<dbReference type="PANTHER" id="PTHR46889:SF4">
    <property type="entry name" value="TRANSPOSASE INSO FOR INSERTION SEQUENCE ELEMENT IS911B-RELATED"/>
    <property type="match status" value="1"/>
</dbReference>
<dbReference type="SUPFAM" id="SSF53098">
    <property type="entry name" value="Ribonuclease H-like"/>
    <property type="match status" value="1"/>
</dbReference>
<dbReference type="GO" id="GO:0003676">
    <property type="term" value="F:nucleic acid binding"/>
    <property type="evidence" value="ECO:0007669"/>
    <property type="project" value="InterPro"/>
</dbReference>
<comment type="function">
    <text evidence="1">Involved in the transposition of the insertion sequence.</text>
</comment>
<evidence type="ECO:0000259" key="2">
    <source>
        <dbReference type="PROSITE" id="PS50994"/>
    </source>
</evidence>
<gene>
    <name evidence="3" type="ORF">TEHN7118_1385</name>
</gene>
<dbReference type="Gene3D" id="3.30.420.10">
    <property type="entry name" value="Ribonuclease H-like superfamily/Ribonuclease H"/>
    <property type="match status" value="1"/>
</dbReference>
<dbReference type="Pfam" id="PF13333">
    <property type="entry name" value="rve_2"/>
    <property type="match status" value="1"/>
</dbReference>
<name>A0A2H6CUB8_TETHA</name>
<proteinExistence type="predicted"/>
<dbReference type="InterPro" id="IPR012337">
    <property type="entry name" value="RNaseH-like_sf"/>
</dbReference>
<evidence type="ECO:0000313" key="4">
    <source>
        <dbReference type="Proteomes" id="UP000236214"/>
    </source>
</evidence>
<dbReference type="InterPro" id="IPR025948">
    <property type="entry name" value="HTH-like_dom"/>
</dbReference>
<dbReference type="InterPro" id="IPR001584">
    <property type="entry name" value="Integrase_cat-core"/>
</dbReference>
<dbReference type="NCBIfam" id="NF033516">
    <property type="entry name" value="transpos_IS3"/>
    <property type="match status" value="1"/>
</dbReference>
<dbReference type="Pfam" id="PF13276">
    <property type="entry name" value="HTH_21"/>
    <property type="match status" value="1"/>
</dbReference>
<dbReference type="InterPro" id="IPR036397">
    <property type="entry name" value="RNaseH_sf"/>
</dbReference>
<dbReference type="PROSITE" id="PS50994">
    <property type="entry name" value="INTEGRASE"/>
    <property type="match status" value="1"/>
</dbReference>
<feature type="domain" description="Integrase catalytic" evidence="2">
    <location>
        <begin position="77"/>
        <end position="241"/>
    </location>
</feature>
<accession>A0A2H6CUB8</accession>
<comment type="caution">
    <text evidence="3">The sequence shown here is derived from an EMBL/GenBank/DDBJ whole genome shotgun (WGS) entry which is preliminary data.</text>
</comment>
<keyword evidence="4" id="KW-1185">Reference proteome</keyword>
<sequence length="245" mass="29216">MAQSIRQIHQAHPDMGYRRIRDELYGRYGLSVSDKRVLHICRYEEIQSTIKSPANSMTTPAKYPYHTAENILDRHFHAEAPNEKWCTDISEFRYGNGDRKHRMYLSAILDLYDRRIVAYKLSDQMPLSLVTDTLDQAVTAEPKAQPIFHSDRGKQYTSKQFHTKLRDLGMTQSMSRVGKCIDNGPMEGFWGMLKREQYYRRHFETRQELTDMITEYIDYYNHRRFQRRLNVLPPMTYHERFYQAA</sequence>
<dbReference type="Proteomes" id="UP000236214">
    <property type="component" value="Unassembled WGS sequence"/>
</dbReference>
<evidence type="ECO:0000313" key="3">
    <source>
        <dbReference type="EMBL" id="GBD68579.1"/>
    </source>
</evidence>
<dbReference type="AlphaFoldDB" id="A0A2H6CUB8"/>
<evidence type="ECO:0000256" key="1">
    <source>
        <dbReference type="ARBA" id="ARBA00002286"/>
    </source>
</evidence>
<organism evidence="3 4">
    <name type="scientific">Tetragenococcus halophilus subsp. halophilus</name>
    <dbReference type="NCBI Taxonomy" id="1513897"/>
    <lineage>
        <taxon>Bacteria</taxon>
        <taxon>Bacillati</taxon>
        <taxon>Bacillota</taxon>
        <taxon>Bacilli</taxon>
        <taxon>Lactobacillales</taxon>
        <taxon>Enterococcaceae</taxon>
        <taxon>Tetragenococcus</taxon>
    </lineage>
</organism>
<reference evidence="3 4" key="1">
    <citation type="submission" date="2016-05" db="EMBL/GenBank/DDBJ databases">
        <title>Whole genome sequencing of Tetragenococcus halophilus subsp. halophilus NISL 7118.</title>
        <authorList>
            <person name="Shiwa Y."/>
            <person name="Nishimura I."/>
            <person name="Yoshikawa H."/>
            <person name="Koyama Y."/>
            <person name="Oguma T."/>
        </authorList>
    </citation>
    <scope>NUCLEOTIDE SEQUENCE [LARGE SCALE GENOMIC DNA]</scope>
    <source>
        <strain evidence="3 4">NISL 7118</strain>
    </source>
</reference>
<dbReference type="EMBL" id="BDEC01000058">
    <property type="protein sequence ID" value="GBD68579.1"/>
    <property type="molecule type" value="Genomic_DNA"/>
</dbReference>
<dbReference type="PANTHER" id="PTHR46889">
    <property type="entry name" value="TRANSPOSASE INSF FOR INSERTION SEQUENCE IS3B-RELATED"/>
    <property type="match status" value="1"/>
</dbReference>
<dbReference type="GO" id="GO:0015074">
    <property type="term" value="P:DNA integration"/>
    <property type="evidence" value="ECO:0007669"/>
    <property type="project" value="InterPro"/>
</dbReference>
<dbReference type="Pfam" id="PF00665">
    <property type="entry name" value="rve"/>
    <property type="match status" value="1"/>
</dbReference>